<dbReference type="GO" id="GO:0003677">
    <property type="term" value="F:DNA binding"/>
    <property type="evidence" value="ECO:0007669"/>
    <property type="project" value="UniProtKB-KW"/>
</dbReference>
<dbReference type="SUPFAM" id="SSF46689">
    <property type="entry name" value="Homeodomain-like"/>
    <property type="match status" value="1"/>
</dbReference>
<dbReference type="Pfam" id="PF00440">
    <property type="entry name" value="TetR_N"/>
    <property type="match status" value="1"/>
</dbReference>
<proteinExistence type="predicted"/>
<evidence type="ECO:0000313" key="3">
    <source>
        <dbReference type="EMBL" id="SFV63004.1"/>
    </source>
</evidence>
<name>A0A1W1CB55_9ZZZZ</name>
<dbReference type="PANTHER" id="PTHR43479">
    <property type="entry name" value="ACREF/ENVCD OPERON REPRESSOR-RELATED"/>
    <property type="match status" value="1"/>
</dbReference>
<dbReference type="InterPro" id="IPR001647">
    <property type="entry name" value="HTH_TetR"/>
</dbReference>
<feature type="domain" description="HTH tetR-type" evidence="2">
    <location>
        <begin position="9"/>
        <end position="69"/>
    </location>
</feature>
<keyword evidence="1" id="KW-0238">DNA-binding</keyword>
<dbReference type="EMBL" id="FPHE01000121">
    <property type="protein sequence ID" value="SFV63004.1"/>
    <property type="molecule type" value="Genomic_DNA"/>
</dbReference>
<dbReference type="PROSITE" id="PS50977">
    <property type="entry name" value="HTH_TETR_2"/>
    <property type="match status" value="1"/>
</dbReference>
<dbReference type="PROSITE" id="PS01081">
    <property type="entry name" value="HTH_TETR_1"/>
    <property type="match status" value="1"/>
</dbReference>
<dbReference type="PRINTS" id="PR00455">
    <property type="entry name" value="HTHTETR"/>
</dbReference>
<gene>
    <name evidence="3" type="ORF">MNB_SV-12-1625</name>
</gene>
<dbReference type="InterPro" id="IPR009057">
    <property type="entry name" value="Homeodomain-like_sf"/>
</dbReference>
<dbReference type="InterPro" id="IPR023772">
    <property type="entry name" value="DNA-bd_HTH_TetR-type_CS"/>
</dbReference>
<dbReference type="PANTHER" id="PTHR43479:SF11">
    <property type="entry name" value="ACREF_ENVCD OPERON REPRESSOR-RELATED"/>
    <property type="match status" value="1"/>
</dbReference>
<dbReference type="Gene3D" id="1.10.357.10">
    <property type="entry name" value="Tetracycline Repressor, domain 2"/>
    <property type="match status" value="1"/>
</dbReference>
<sequence>MKVSQSAKEKTKAKILESAVDLIIEKGFKNASMREMAKNAGVSNPTIYNYFPTKEKILYAYVEQKHKETAQILQEIEDFNTYTLREQLQALIETELELYLEDREFILQISDMVFQSAGLKLESLYSNNKIFTDMVKDMLEIAIEAKEIPQPPLEEHLPKLFWDYYIMVVAYWVKDDSESFENTTQFIDHSLGVIEALLQSSIMNKAHDLGIFLFKTHLLSSLEKFSTKQSKFTKIKRDLKGVFNAK</sequence>
<dbReference type="InterPro" id="IPR041673">
    <property type="entry name" value="TetR_C_23"/>
</dbReference>
<dbReference type="Pfam" id="PF17931">
    <property type="entry name" value="TetR_C_23"/>
    <property type="match status" value="1"/>
</dbReference>
<dbReference type="InterPro" id="IPR036271">
    <property type="entry name" value="Tet_transcr_reg_TetR-rel_C_sf"/>
</dbReference>
<accession>A0A1W1CB55</accession>
<dbReference type="SUPFAM" id="SSF48498">
    <property type="entry name" value="Tetracyclin repressor-like, C-terminal domain"/>
    <property type="match status" value="1"/>
</dbReference>
<reference evidence="3" key="1">
    <citation type="submission" date="2016-10" db="EMBL/GenBank/DDBJ databases">
        <authorList>
            <person name="de Groot N.N."/>
        </authorList>
    </citation>
    <scope>NUCLEOTIDE SEQUENCE</scope>
</reference>
<evidence type="ECO:0000256" key="1">
    <source>
        <dbReference type="ARBA" id="ARBA00023125"/>
    </source>
</evidence>
<evidence type="ECO:0000259" key="2">
    <source>
        <dbReference type="PROSITE" id="PS50977"/>
    </source>
</evidence>
<protein>
    <submittedName>
        <fullName evidence="3">Transcriptional regulator, TetR family</fullName>
    </submittedName>
</protein>
<dbReference type="InterPro" id="IPR050624">
    <property type="entry name" value="HTH-type_Tx_Regulator"/>
</dbReference>
<dbReference type="AlphaFoldDB" id="A0A1W1CB55"/>
<organism evidence="3">
    <name type="scientific">hydrothermal vent metagenome</name>
    <dbReference type="NCBI Taxonomy" id="652676"/>
    <lineage>
        <taxon>unclassified sequences</taxon>
        <taxon>metagenomes</taxon>
        <taxon>ecological metagenomes</taxon>
    </lineage>
</organism>